<evidence type="ECO:0000313" key="1">
    <source>
        <dbReference type="EMBL" id="MBL3658699.1"/>
    </source>
</evidence>
<dbReference type="AlphaFoldDB" id="A0A937FDD6"/>
<protein>
    <recommendedName>
        <fullName evidence="3">PKD domain-containing protein</fullName>
    </recommendedName>
</protein>
<evidence type="ECO:0000313" key="2">
    <source>
        <dbReference type="Proteomes" id="UP000659388"/>
    </source>
</evidence>
<evidence type="ECO:0008006" key="3">
    <source>
        <dbReference type="Google" id="ProtNLM"/>
    </source>
</evidence>
<dbReference type="EMBL" id="JAESIY010000015">
    <property type="protein sequence ID" value="MBL3658699.1"/>
    <property type="molecule type" value="Genomic_DNA"/>
</dbReference>
<sequence>MKISKFLKYNTAVLLGTAAIMVCSCTPEDDSLSLGQPEEASFTVSPIPGEPNFFKVEDTTPNSFITYWNIGKGFEKGEKVDTLFLPDKEMYEISVMAVSAGGRDISDIKTIEVLTADPAAGNLVKGAKMDKDAFDYWTKFFISSDKKVDFSLKEGHMVASGGGQGHAGIYQPIEVEANKTYNLSVYLSGKGATDVWLEVYMGDVEPEEGVEYKDGGNLMGLNTWSNCGNSPFSGNLAVIGCSGSLIGKKGEIEFETGGTKYLVIRTGGASMGEGGISIDEVEFRGTR</sequence>
<gene>
    <name evidence="1" type="ORF">JL102_21290</name>
</gene>
<dbReference type="Proteomes" id="UP000659388">
    <property type="component" value="Unassembled WGS sequence"/>
</dbReference>
<proteinExistence type="predicted"/>
<comment type="caution">
    <text evidence="1">The sequence shown here is derived from an EMBL/GenBank/DDBJ whole genome shotgun (WGS) entry which is preliminary data.</text>
</comment>
<dbReference type="PROSITE" id="PS51257">
    <property type="entry name" value="PROKAR_LIPOPROTEIN"/>
    <property type="match status" value="1"/>
</dbReference>
<reference evidence="1" key="1">
    <citation type="submission" date="2021-01" db="EMBL/GenBank/DDBJ databases">
        <title>Fulvivirga kasyanovii gen. nov., sp nov., a novel member of the phylum Bacteroidetes isolated from seawater in a mussel farm.</title>
        <authorList>
            <person name="Zhao L.-H."/>
            <person name="Wang Z.-J."/>
        </authorList>
    </citation>
    <scope>NUCLEOTIDE SEQUENCE</scope>
    <source>
        <strain evidence="1">2943</strain>
    </source>
</reference>
<name>A0A937FDD6_9BACT</name>
<accession>A0A937FDD6</accession>
<organism evidence="1 2">
    <name type="scientific">Fulvivirga sediminis</name>
    <dbReference type="NCBI Taxonomy" id="2803949"/>
    <lineage>
        <taxon>Bacteria</taxon>
        <taxon>Pseudomonadati</taxon>
        <taxon>Bacteroidota</taxon>
        <taxon>Cytophagia</taxon>
        <taxon>Cytophagales</taxon>
        <taxon>Fulvivirgaceae</taxon>
        <taxon>Fulvivirga</taxon>
    </lineage>
</organism>
<dbReference type="RefSeq" id="WP_202246492.1">
    <property type="nucleotide sequence ID" value="NZ_JAESIY010000015.1"/>
</dbReference>
<keyword evidence="2" id="KW-1185">Reference proteome</keyword>